<feature type="domain" description="CAP-Gly" evidence="3">
    <location>
        <begin position="26"/>
        <end position="70"/>
    </location>
</feature>
<proteinExistence type="predicted"/>
<dbReference type="InterPro" id="IPR000938">
    <property type="entry name" value="CAP-Gly_domain"/>
</dbReference>
<dbReference type="SUPFAM" id="SSF74924">
    <property type="entry name" value="Cap-Gly domain"/>
    <property type="match status" value="1"/>
</dbReference>
<keyword evidence="5" id="KW-1185">Reference proteome</keyword>
<keyword evidence="1" id="KW-0433">Leucine-rich repeat</keyword>
<evidence type="ECO:0000313" key="5">
    <source>
        <dbReference type="Proteomes" id="UP000818624"/>
    </source>
</evidence>
<dbReference type="Pfam" id="PF01302">
    <property type="entry name" value="CAP_GLY"/>
    <property type="match status" value="1"/>
</dbReference>
<dbReference type="InterPro" id="IPR032675">
    <property type="entry name" value="LRR_dom_sf"/>
</dbReference>
<dbReference type="Proteomes" id="UP000818624">
    <property type="component" value="Chromosome 2"/>
</dbReference>
<dbReference type="EMBL" id="CP046235">
    <property type="protein sequence ID" value="WFD47944.1"/>
    <property type="molecule type" value="Genomic_DNA"/>
</dbReference>
<protein>
    <recommendedName>
        <fullName evidence="3">CAP-Gly domain-containing protein</fullName>
    </recommendedName>
</protein>
<dbReference type="PANTHER" id="PTHR18849">
    <property type="entry name" value="LEUCINE RICH REPEAT PROTEIN"/>
    <property type="match status" value="1"/>
</dbReference>
<gene>
    <name evidence="4" type="ORF">GLX27_002609</name>
</gene>
<reference evidence="4 5" key="1">
    <citation type="journal article" date="2020" name="Elife">
        <title>Loss of centromere function drives karyotype evolution in closely related Malassezia species.</title>
        <authorList>
            <person name="Sankaranarayanan S.R."/>
            <person name="Ianiri G."/>
            <person name="Coelho M.A."/>
            <person name="Reza M.H."/>
            <person name="Thimmappa B.C."/>
            <person name="Ganguly P."/>
            <person name="Vadnala R.N."/>
            <person name="Sun S."/>
            <person name="Siddharthan R."/>
            <person name="Tellgren-Roth C."/>
            <person name="Dawson T.L."/>
            <person name="Heitman J."/>
            <person name="Sanyal K."/>
        </authorList>
    </citation>
    <scope>NUCLEOTIDE SEQUENCE [LARGE SCALE GENOMIC DNA]</scope>
    <source>
        <strain evidence="4">CBS14141</strain>
    </source>
</reference>
<evidence type="ECO:0000256" key="2">
    <source>
        <dbReference type="ARBA" id="ARBA00022737"/>
    </source>
</evidence>
<evidence type="ECO:0000313" key="4">
    <source>
        <dbReference type="EMBL" id="WFD47944.1"/>
    </source>
</evidence>
<evidence type="ECO:0000256" key="1">
    <source>
        <dbReference type="ARBA" id="ARBA00022614"/>
    </source>
</evidence>
<evidence type="ECO:0000259" key="3">
    <source>
        <dbReference type="PROSITE" id="PS50245"/>
    </source>
</evidence>
<dbReference type="SUPFAM" id="SSF52047">
    <property type="entry name" value="RNI-like"/>
    <property type="match status" value="1"/>
</dbReference>
<dbReference type="Gene3D" id="2.30.30.190">
    <property type="entry name" value="CAP Gly-rich-like domain"/>
    <property type="match status" value="1"/>
</dbReference>
<sequence>MSMAVSACVGARLVYRGEYGTVRYVGPLPPEHGEWIGVAWDRTRRGKHDGVGPDGTRYFTTEPLHAGFVRASAPIQWGTSFLHALHDKYEGHVRAWLSLTGGAPPPAVPDTSSVYVASIDDAEAIHRTCASVTAIDLSYALLPSWDALDNLAAGVPHLDTLVLSYVRRSHSHTRLAAPTAPLALPHLTHLALNAAQASWADVCTLSAGLPRLGTLELAANGLSNLATPPPDVLCALHTLHLQDNALDMATVVGALRTLPGLQRLILTNNRVTSVQRTSPFPALHTLALQGNALADWPSIEALETLFSVPFALTLDTPAALAPDERAFRTEAIARLGMLASLNHTPVSPEERQDAERYFLTHAPPDARATPRYRALCTQHGMEPPVDRAPATWQAKLVHVGILCLDHTPAPDEAAALLDAPHTQAALLPTWMTMVYTMVMHWS</sequence>
<keyword evidence="2" id="KW-0677">Repeat</keyword>
<dbReference type="SMART" id="SM01052">
    <property type="entry name" value="CAP_GLY"/>
    <property type="match status" value="1"/>
</dbReference>
<accession>A0ABY8ESE0</accession>
<dbReference type="InterPro" id="IPR036859">
    <property type="entry name" value="CAP-Gly_dom_sf"/>
</dbReference>
<dbReference type="PANTHER" id="PTHR18849:SF0">
    <property type="entry name" value="CILIA- AND FLAGELLA-ASSOCIATED PROTEIN 410-RELATED"/>
    <property type="match status" value="1"/>
</dbReference>
<dbReference type="PROSITE" id="PS50245">
    <property type="entry name" value="CAP_GLY_2"/>
    <property type="match status" value="1"/>
</dbReference>
<name>A0ABY8ESE0_MALFU</name>
<dbReference type="Gene3D" id="3.80.10.10">
    <property type="entry name" value="Ribonuclease Inhibitor"/>
    <property type="match status" value="2"/>
</dbReference>
<organism evidence="4 5">
    <name type="scientific">Malassezia furfur</name>
    <name type="common">Pityriasis versicolor infection agent</name>
    <name type="synonym">Pityrosporum furfur</name>
    <dbReference type="NCBI Taxonomy" id="55194"/>
    <lineage>
        <taxon>Eukaryota</taxon>
        <taxon>Fungi</taxon>
        <taxon>Dikarya</taxon>
        <taxon>Basidiomycota</taxon>
        <taxon>Ustilaginomycotina</taxon>
        <taxon>Malasseziomycetes</taxon>
        <taxon>Malasseziales</taxon>
        <taxon>Malasseziaceae</taxon>
        <taxon>Malassezia</taxon>
    </lineage>
</organism>